<evidence type="ECO:0000313" key="1">
    <source>
        <dbReference type="EMBL" id="EIM78475.1"/>
    </source>
</evidence>
<sequence length="174" mass="19236">MEKVAGNIAIVLLGLLAWLSAGTVQGQQGAGRFQAQIRATATVVDNIDLLTIRDLYISQPPLGDSVVLISPIRSEQAALMLATGLPDAQIRITYILDERLEEREERIGEIGITYLLSFAEEDTQPQSLQLDVGEAILRLSPKGELYFWLGASMDLRRAVPGVYESEFIMEIEYI</sequence>
<protein>
    <recommendedName>
        <fullName evidence="3">DUF4402 domain-containing protein</fullName>
    </recommendedName>
</protein>
<dbReference type="AlphaFoldDB" id="I5C9H3"/>
<accession>I5C9H3</accession>
<dbReference type="RefSeq" id="WP_009053477.1">
    <property type="nucleotide sequence ID" value="NZ_AJYA01000005.1"/>
</dbReference>
<dbReference type="EMBL" id="AJYA01000005">
    <property type="protein sequence ID" value="EIM78475.1"/>
    <property type="molecule type" value="Genomic_DNA"/>
</dbReference>
<proteinExistence type="predicted"/>
<dbReference type="Proteomes" id="UP000005551">
    <property type="component" value="Unassembled WGS sequence"/>
</dbReference>
<organism evidence="1 2">
    <name type="scientific">Nitritalea halalkaliphila LW7</name>
    <dbReference type="NCBI Taxonomy" id="1189621"/>
    <lineage>
        <taxon>Bacteria</taxon>
        <taxon>Pseudomonadati</taxon>
        <taxon>Bacteroidota</taxon>
        <taxon>Cytophagia</taxon>
        <taxon>Cytophagales</taxon>
        <taxon>Cyclobacteriaceae</taxon>
        <taxon>Nitritalea</taxon>
    </lineage>
</organism>
<comment type="caution">
    <text evidence="1">The sequence shown here is derived from an EMBL/GenBank/DDBJ whole genome shotgun (WGS) entry which is preliminary data.</text>
</comment>
<keyword evidence="2" id="KW-1185">Reference proteome</keyword>
<dbReference type="OrthoDB" id="824583at2"/>
<name>I5C9H3_9BACT</name>
<evidence type="ECO:0000313" key="2">
    <source>
        <dbReference type="Proteomes" id="UP000005551"/>
    </source>
</evidence>
<evidence type="ECO:0008006" key="3">
    <source>
        <dbReference type="Google" id="ProtNLM"/>
    </source>
</evidence>
<dbReference type="STRING" id="1189621.A3SI_02923"/>
<gene>
    <name evidence="1" type="ORF">A3SI_02923</name>
</gene>
<reference evidence="1 2" key="1">
    <citation type="submission" date="2012-05" db="EMBL/GenBank/DDBJ databases">
        <title>Genome sequence of Nitritalea halalkaliphila LW7.</title>
        <authorList>
            <person name="Jangir P.K."/>
            <person name="Singh A."/>
            <person name="Shivaji S."/>
            <person name="Sharma R."/>
        </authorList>
    </citation>
    <scope>NUCLEOTIDE SEQUENCE [LARGE SCALE GENOMIC DNA]</scope>
    <source>
        <strain evidence="1 2">LW7</strain>
    </source>
</reference>